<keyword evidence="6" id="KW-1185">Reference proteome</keyword>
<dbReference type="OrthoDB" id="9758568at2"/>
<comment type="similarity">
    <text evidence="2">Belongs to the peptidase S16 family.</text>
</comment>
<dbReference type="GO" id="GO:0004252">
    <property type="term" value="F:serine-type endopeptidase activity"/>
    <property type="evidence" value="ECO:0007669"/>
    <property type="project" value="UniProtKB-UniRule"/>
</dbReference>
<dbReference type="InterPro" id="IPR041699">
    <property type="entry name" value="AAA_32"/>
</dbReference>
<dbReference type="EMBL" id="FPLJ01000081">
    <property type="protein sequence ID" value="SGY99081.1"/>
    <property type="molecule type" value="Genomic_DNA"/>
</dbReference>
<evidence type="ECO:0000313" key="7">
    <source>
        <dbReference type="Proteomes" id="UP000183794"/>
    </source>
</evidence>
<dbReference type="Gene3D" id="1.10.8.60">
    <property type="match status" value="1"/>
</dbReference>
<dbReference type="GO" id="GO:0004176">
    <property type="term" value="F:ATP-dependent peptidase activity"/>
    <property type="evidence" value="ECO:0007669"/>
    <property type="project" value="UniProtKB-UniRule"/>
</dbReference>
<reference evidence="4 6" key="2">
    <citation type="submission" date="2016-11" db="EMBL/GenBank/DDBJ databases">
        <authorList>
            <person name="Klemetsen T."/>
        </authorList>
    </citation>
    <scope>NUCLEOTIDE SEQUENCE [LARGE SCALE GENOMIC DNA]</scope>
    <source>
        <strain evidence="4">MT 2528</strain>
    </source>
</reference>
<dbReference type="PROSITE" id="PS51786">
    <property type="entry name" value="LON_PROTEOLYTIC"/>
    <property type="match status" value="1"/>
</dbReference>
<proteinExistence type="inferred from homology"/>
<dbReference type="Pfam" id="PF13654">
    <property type="entry name" value="AAA_32"/>
    <property type="match status" value="1"/>
</dbReference>
<evidence type="ECO:0000259" key="3">
    <source>
        <dbReference type="PROSITE" id="PS51786"/>
    </source>
</evidence>
<dbReference type="GO" id="GO:0030163">
    <property type="term" value="P:protein catabolic process"/>
    <property type="evidence" value="ECO:0007669"/>
    <property type="project" value="InterPro"/>
</dbReference>
<name>A0A1L0ACZ5_9GAMM</name>
<dbReference type="EC" id="3.4.21.53" evidence="2"/>
<dbReference type="EMBL" id="FPLD01000136">
    <property type="protein sequence ID" value="SGZ19010.1"/>
    <property type="molecule type" value="Genomic_DNA"/>
</dbReference>
<feature type="active site" evidence="2">
    <location>
        <position position="498"/>
    </location>
</feature>
<dbReference type="Gene3D" id="3.30.230.10">
    <property type="match status" value="1"/>
</dbReference>
<dbReference type="AlphaFoldDB" id="A0A1L0ACZ5"/>
<dbReference type="InterPro" id="IPR027417">
    <property type="entry name" value="P-loop_NTPase"/>
</dbReference>
<keyword evidence="2" id="KW-0720">Serine protease</keyword>
<dbReference type="RefSeq" id="WP_045110383.1">
    <property type="nucleotide sequence ID" value="NZ_CBCRXG010000065.1"/>
</dbReference>
<dbReference type="SUPFAM" id="SSF54211">
    <property type="entry name" value="Ribosomal protein S5 domain 2-like"/>
    <property type="match status" value="1"/>
</dbReference>
<comment type="catalytic activity">
    <reaction evidence="2">
        <text>Hydrolysis of proteins in presence of ATP.</text>
        <dbReference type="EC" id="3.4.21.53"/>
    </reaction>
</comment>
<dbReference type="GO" id="GO:0005524">
    <property type="term" value="F:ATP binding"/>
    <property type="evidence" value="ECO:0007669"/>
    <property type="project" value="InterPro"/>
</dbReference>
<evidence type="ECO:0000256" key="2">
    <source>
        <dbReference type="PROSITE-ProRule" id="PRU01122"/>
    </source>
</evidence>
<sequence length="654" mass="72690">MLIEKIVADKLVPVFDLGSRCKLDEFDTVKRDQLYPQNNKLFALFHNTVSAKLLIATDFEGFEHTKSFSDMLSSMSAKRAKSICYIEDVTKIGRAHAFEIWRDKTVLFKQLIDSIIATGKWSDEQLNSCIIKPYPSLLPLLSNLNEFNVEHAFKILTNSETVTSNLVDASNLTQTTLFGNQDTLYKNGSYNSNVAQLTPGLIHQAHGGYILIKIDELINNPDLWYQLKAVMKQGTLDWRSSNQAVQTELKPDPAPIDVKVILLGDRLAISQLAEGDRELSSITNSFIDFPAEFNVTDQNIEKYIGYIKSLITESQLLPLSSNGLTRLLQLSSRWCEHNNYLSLNESKLMTLLSYCHHVASEQKLEMIDRDTLNTVLTLQHEALNTHIRLSNEGIIEKQIILETNGVKIGQINGLSVLEIDGHPESFGEPIRITATGHLNGDGDISDVERKAELAGNIHAKSMMIIQGFFTHTFAKPMPLPISANLVFEQSYGEIDGDSAALAGTCALLSVLAQKPIAQNLAVTGAIDQFGNVLAVGGINEKLEGFLRICELNGQTNMGVLIPAANNVNLNLSDKLITAVNQNQLAIYPITHIDQAIELLMDIKAGDLDENEGIYSIIQKLSEEIDDKLEDDESSFVKKLKQLYARITFKQGRDN</sequence>
<dbReference type="Pfam" id="PF05362">
    <property type="entry name" value="Lon_C"/>
    <property type="match status" value="1"/>
</dbReference>
<dbReference type="Gene3D" id="3.40.50.300">
    <property type="entry name" value="P-loop containing nucleotide triphosphate hydrolases"/>
    <property type="match status" value="1"/>
</dbReference>
<dbReference type="GO" id="GO:0006508">
    <property type="term" value="P:proteolysis"/>
    <property type="evidence" value="ECO:0007669"/>
    <property type="project" value="UniProtKB-KW"/>
</dbReference>
<dbReference type="PANTHER" id="PTHR10046">
    <property type="entry name" value="ATP DEPENDENT LON PROTEASE FAMILY MEMBER"/>
    <property type="match status" value="1"/>
</dbReference>
<evidence type="ECO:0000313" key="5">
    <source>
        <dbReference type="EMBL" id="SGZ19010.1"/>
    </source>
</evidence>
<feature type="domain" description="Lon proteolytic" evidence="3">
    <location>
        <begin position="405"/>
        <end position="602"/>
    </location>
</feature>
<dbReference type="InterPro" id="IPR027065">
    <property type="entry name" value="Lon_Prtase"/>
</dbReference>
<dbReference type="PRINTS" id="PR00830">
    <property type="entry name" value="ENDOLAPTASE"/>
</dbReference>
<accession>A0A1L0ACZ5</accession>
<evidence type="ECO:0000256" key="1">
    <source>
        <dbReference type="ARBA" id="ARBA00022670"/>
    </source>
</evidence>
<dbReference type="InterPro" id="IPR008269">
    <property type="entry name" value="Lon_proteolytic"/>
</dbReference>
<gene>
    <name evidence="4" type="ORF">MT2528_3775</name>
    <name evidence="5" type="ORF">NVI5450_4715</name>
</gene>
<evidence type="ECO:0000313" key="4">
    <source>
        <dbReference type="EMBL" id="SGY99081.1"/>
    </source>
</evidence>
<dbReference type="Proteomes" id="UP000183794">
    <property type="component" value="Unassembled WGS sequence"/>
</dbReference>
<keyword evidence="2" id="KW-0378">Hydrolase</keyword>
<dbReference type="InterPro" id="IPR014721">
    <property type="entry name" value="Ribsml_uS5_D2-typ_fold_subgr"/>
</dbReference>
<protein>
    <recommendedName>
        <fullName evidence="2">endopeptidase La</fullName>
        <ecNumber evidence="2">3.4.21.53</ecNumber>
    </recommendedName>
</protein>
<organism evidence="5 7">
    <name type="scientific">Moritella viscosa</name>
    <dbReference type="NCBI Taxonomy" id="80854"/>
    <lineage>
        <taxon>Bacteria</taxon>
        <taxon>Pseudomonadati</taxon>
        <taxon>Pseudomonadota</taxon>
        <taxon>Gammaproteobacteria</taxon>
        <taxon>Alteromonadales</taxon>
        <taxon>Moritellaceae</taxon>
        <taxon>Moritella</taxon>
    </lineage>
</organism>
<dbReference type="InterPro" id="IPR020568">
    <property type="entry name" value="Ribosomal_Su5_D2-typ_SF"/>
</dbReference>
<reference evidence="5 7" key="1">
    <citation type="submission" date="2016-11" db="EMBL/GenBank/DDBJ databases">
        <authorList>
            <person name="Jaros S."/>
            <person name="Januszkiewicz K."/>
            <person name="Wedrychowicz H."/>
        </authorList>
    </citation>
    <scope>NUCLEOTIDE SEQUENCE [LARGE SCALE GENOMIC DNA]</scope>
    <source>
        <strain evidence="5">NVI 5450</strain>
    </source>
</reference>
<evidence type="ECO:0000313" key="6">
    <source>
        <dbReference type="Proteomes" id="UP000182660"/>
    </source>
</evidence>
<keyword evidence="1 2" id="KW-0645">Protease</keyword>
<dbReference type="Proteomes" id="UP000182660">
    <property type="component" value="Unassembled WGS sequence"/>
</dbReference>
<feature type="active site" evidence="2">
    <location>
        <position position="541"/>
    </location>
</feature>